<dbReference type="NCBIfam" id="TIGR00803">
    <property type="entry name" value="nst"/>
    <property type="match status" value="1"/>
</dbReference>
<keyword evidence="3" id="KW-0762">Sugar transport</keyword>
<proteinExistence type="inferred from homology"/>
<dbReference type="AlphaFoldDB" id="A0A7R9GB25"/>
<name>A0A7R9GB25_9CRUS</name>
<reference evidence="8" key="1">
    <citation type="submission" date="2020-11" db="EMBL/GenBank/DDBJ databases">
        <authorList>
            <person name="Tran Van P."/>
        </authorList>
    </citation>
    <scope>NUCLEOTIDE SEQUENCE</scope>
</reference>
<dbReference type="EMBL" id="CAJPEX010000254">
    <property type="protein sequence ID" value="CAG0914631.1"/>
    <property type="molecule type" value="Genomic_DNA"/>
</dbReference>
<dbReference type="OrthoDB" id="408493at2759"/>
<dbReference type="PANTHER" id="PTHR10231">
    <property type="entry name" value="NUCLEOTIDE-SUGAR TRANSMEMBRANE TRANSPORTER"/>
    <property type="match status" value="1"/>
</dbReference>
<evidence type="ECO:0000313" key="8">
    <source>
        <dbReference type="EMBL" id="CAD7274479.1"/>
    </source>
</evidence>
<dbReference type="SUPFAM" id="SSF103481">
    <property type="entry name" value="Multidrug resistance efflux transporter EmrE"/>
    <property type="match status" value="1"/>
</dbReference>
<evidence type="ECO:0000256" key="1">
    <source>
        <dbReference type="ARBA" id="ARBA00004141"/>
    </source>
</evidence>
<keyword evidence="5 7" id="KW-1133">Transmembrane helix</keyword>
<protein>
    <submittedName>
        <fullName evidence="8">Uncharacterized protein</fullName>
    </submittedName>
</protein>
<dbReference type="EMBL" id="OA882291">
    <property type="protein sequence ID" value="CAD7274479.1"/>
    <property type="molecule type" value="Genomic_DNA"/>
</dbReference>
<keyword evidence="9" id="KW-1185">Reference proteome</keyword>
<dbReference type="GO" id="GO:0015165">
    <property type="term" value="F:pyrimidine nucleotide-sugar transmembrane transporter activity"/>
    <property type="evidence" value="ECO:0007669"/>
    <property type="project" value="InterPro"/>
</dbReference>
<feature type="transmembrane region" description="Helical" evidence="7">
    <location>
        <begin position="138"/>
        <end position="168"/>
    </location>
</feature>
<dbReference type="Proteomes" id="UP000678499">
    <property type="component" value="Unassembled WGS sequence"/>
</dbReference>
<keyword evidence="3" id="KW-0813">Transport</keyword>
<feature type="transmembrane region" description="Helical" evidence="7">
    <location>
        <begin position="98"/>
        <end position="118"/>
    </location>
</feature>
<dbReference type="Pfam" id="PF04142">
    <property type="entry name" value="Nuc_sug_transp"/>
    <property type="match status" value="1"/>
</dbReference>
<dbReference type="GO" id="GO:0000139">
    <property type="term" value="C:Golgi membrane"/>
    <property type="evidence" value="ECO:0007669"/>
    <property type="project" value="InterPro"/>
</dbReference>
<accession>A0A7R9GB25</accession>
<dbReference type="InterPro" id="IPR007271">
    <property type="entry name" value="Nuc_sug_transpt"/>
</dbReference>
<organism evidence="8">
    <name type="scientific">Notodromas monacha</name>
    <dbReference type="NCBI Taxonomy" id="399045"/>
    <lineage>
        <taxon>Eukaryota</taxon>
        <taxon>Metazoa</taxon>
        <taxon>Ecdysozoa</taxon>
        <taxon>Arthropoda</taxon>
        <taxon>Crustacea</taxon>
        <taxon>Oligostraca</taxon>
        <taxon>Ostracoda</taxon>
        <taxon>Podocopa</taxon>
        <taxon>Podocopida</taxon>
        <taxon>Cypridocopina</taxon>
        <taxon>Cypridoidea</taxon>
        <taxon>Cyprididae</taxon>
        <taxon>Notodromas</taxon>
    </lineage>
</organism>
<evidence type="ECO:0000256" key="3">
    <source>
        <dbReference type="ARBA" id="ARBA00022597"/>
    </source>
</evidence>
<evidence type="ECO:0000313" key="9">
    <source>
        <dbReference type="Proteomes" id="UP000678499"/>
    </source>
</evidence>
<feature type="transmembrane region" description="Helical" evidence="7">
    <location>
        <begin position="223"/>
        <end position="241"/>
    </location>
</feature>
<keyword evidence="4 7" id="KW-0812">Transmembrane</keyword>
<comment type="subcellular location">
    <subcellularLocation>
        <location evidence="1">Membrane</location>
        <topology evidence="1">Multi-pass membrane protein</topology>
    </subcellularLocation>
</comment>
<evidence type="ECO:0000256" key="5">
    <source>
        <dbReference type="ARBA" id="ARBA00022989"/>
    </source>
</evidence>
<evidence type="ECO:0000256" key="7">
    <source>
        <dbReference type="SAM" id="Phobius"/>
    </source>
</evidence>
<feature type="transmembrane region" description="Helical" evidence="7">
    <location>
        <begin position="189"/>
        <end position="211"/>
    </location>
</feature>
<comment type="similarity">
    <text evidence="2">Belongs to the nucleotide-sugar transporter family. SLC35A subfamily.</text>
</comment>
<evidence type="ECO:0000256" key="6">
    <source>
        <dbReference type="ARBA" id="ARBA00023136"/>
    </source>
</evidence>
<evidence type="ECO:0000256" key="2">
    <source>
        <dbReference type="ARBA" id="ARBA00009976"/>
    </source>
</evidence>
<sequence>MSTPCATRERSIQNDFIYKWLSLVALTIQQVLATSLLRHAQSRHENEDDLFHSSAGVATVEVQKTLAALLLLRFSEHASFEETFDVLKEMTSEDFDSLLTVALVAGAYLLHNYFLWIAGKYLSTAAYLVISQTKTLSAAFFATALAGRIITVTQWIALFVLVIGVALLQTSVHQQQADEMKRADDVWLGLVYLLGASTLSGYAGTAFEIILKSPTSNVSVWARSVQLSAVSAVMSIALVAFQEYDSVARRGFFHGYDAVVWTTVTAQASGGLLVALSLKYADNVAKSFSTAVAILLSIVTDALVFHTSLPFHAQIESLWNQLSSESVEETTLQVLTAKKPLQNRTLRMWTNPPAQGEYTVPAGEYALPATPSKAAPHA</sequence>
<evidence type="ECO:0000256" key="4">
    <source>
        <dbReference type="ARBA" id="ARBA00022692"/>
    </source>
</evidence>
<gene>
    <name evidence="8" type="ORF">NMOB1V02_LOCUS2310</name>
</gene>
<keyword evidence="6 7" id="KW-0472">Membrane</keyword>
<dbReference type="InterPro" id="IPR037185">
    <property type="entry name" value="EmrE-like"/>
</dbReference>